<evidence type="ECO:0000313" key="2">
    <source>
        <dbReference type="EMBL" id="SHH04455.1"/>
    </source>
</evidence>
<feature type="transmembrane region" description="Helical" evidence="1">
    <location>
        <begin position="300"/>
        <end position="322"/>
    </location>
</feature>
<feature type="transmembrane region" description="Helical" evidence="1">
    <location>
        <begin position="364"/>
        <end position="383"/>
    </location>
</feature>
<evidence type="ECO:0000313" key="3">
    <source>
        <dbReference type="Proteomes" id="UP000184032"/>
    </source>
</evidence>
<feature type="transmembrane region" description="Helical" evidence="1">
    <location>
        <begin position="29"/>
        <end position="48"/>
    </location>
</feature>
<name>A0A1M5PRK0_9FIRM</name>
<dbReference type="PANTHER" id="PTHR30354">
    <property type="entry name" value="GNT FAMILY GLUCONATE TRANSPORTER"/>
    <property type="match status" value="1"/>
</dbReference>
<accession>A0A1M5PRK0</accession>
<feature type="transmembrane region" description="Helical" evidence="1">
    <location>
        <begin position="233"/>
        <end position="253"/>
    </location>
</feature>
<keyword evidence="3" id="KW-1185">Reference proteome</keyword>
<feature type="transmembrane region" description="Helical" evidence="1">
    <location>
        <begin position="265"/>
        <end position="288"/>
    </location>
</feature>
<dbReference type="STRING" id="1120995.SAMN02745245_00442"/>
<dbReference type="GO" id="GO:0015128">
    <property type="term" value="F:gluconate transmembrane transporter activity"/>
    <property type="evidence" value="ECO:0007669"/>
    <property type="project" value="InterPro"/>
</dbReference>
<dbReference type="EMBL" id="FQXI01000001">
    <property type="protein sequence ID" value="SHH04455.1"/>
    <property type="molecule type" value="Genomic_DNA"/>
</dbReference>
<gene>
    <name evidence="2" type="ORF">SAMN02745245_00442</name>
</gene>
<sequence length="447" mass="47405">MSTTVAFIIGLIILLVLLLKTRINAFISIMIAAVFIGVASGLGGVETMDAVKDGFASTCGSVGIVIIMGTMLGSYLEESGAAKQLAETILSWVGEKRASLAMAISGYIVSIPVFVDVAYVMLAPLYKSIHRRSKKIPIGSLATALAIGLLTTNSMVPPTPGPIAVAGLLNLDLGRAIMYGLLVSAIMTIAGWAYCEFFLAKKPDDWYTYQEGVVINEAEIEEEEEETKTLPNFFISILPILIPIILIMLNTTFKATLGEGHVLVSLFAFLGNSNFAISVGVFSAIVLLMKYMNKEAIFRIMNTSLNSCGMIIFITAAGGALAKVIGETGIDKQIADTLIGSGLPLVLIPFLISGFSKFVQGSGSVAMIMSATLCAPLATAGYIDPVLIFLSACVGSNFGSQINNSFFWVFANINGYDTKTGIKTLCAGQLIISIVGIVVTMILSMFM</sequence>
<feature type="transmembrane region" description="Helical" evidence="1">
    <location>
        <begin position="389"/>
        <end position="413"/>
    </location>
</feature>
<dbReference type="InterPro" id="IPR003474">
    <property type="entry name" value="Glcn_transporter"/>
</dbReference>
<dbReference type="Proteomes" id="UP000184032">
    <property type="component" value="Unassembled WGS sequence"/>
</dbReference>
<feature type="transmembrane region" description="Helical" evidence="1">
    <location>
        <begin position="55"/>
        <end position="76"/>
    </location>
</feature>
<feature type="transmembrane region" description="Helical" evidence="1">
    <location>
        <begin position="176"/>
        <end position="195"/>
    </location>
</feature>
<dbReference type="RefSeq" id="WP_073183288.1">
    <property type="nucleotide sequence ID" value="NZ_FQXI01000001.1"/>
</dbReference>
<feature type="transmembrane region" description="Helical" evidence="1">
    <location>
        <begin position="138"/>
        <end position="156"/>
    </location>
</feature>
<organism evidence="2 3">
    <name type="scientific">Anaerosphaera aminiphila DSM 21120</name>
    <dbReference type="NCBI Taxonomy" id="1120995"/>
    <lineage>
        <taxon>Bacteria</taxon>
        <taxon>Bacillati</taxon>
        <taxon>Bacillota</taxon>
        <taxon>Tissierellia</taxon>
        <taxon>Tissierellales</taxon>
        <taxon>Peptoniphilaceae</taxon>
        <taxon>Anaerosphaera</taxon>
    </lineage>
</organism>
<dbReference type="GO" id="GO:0005886">
    <property type="term" value="C:plasma membrane"/>
    <property type="evidence" value="ECO:0007669"/>
    <property type="project" value="TreeGrafter"/>
</dbReference>
<dbReference type="AlphaFoldDB" id="A0A1M5PRK0"/>
<evidence type="ECO:0000256" key="1">
    <source>
        <dbReference type="SAM" id="Phobius"/>
    </source>
</evidence>
<keyword evidence="1" id="KW-0812">Transmembrane</keyword>
<protein>
    <submittedName>
        <fullName evidence="2">Gluconate:H+ symporter, GntP family</fullName>
    </submittedName>
</protein>
<feature type="transmembrane region" description="Helical" evidence="1">
    <location>
        <begin position="334"/>
        <end position="352"/>
    </location>
</feature>
<feature type="transmembrane region" description="Helical" evidence="1">
    <location>
        <begin position="100"/>
        <end position="126"/>
    </location>
</feature>
<keyword evidence="1" id="KW-1133">Transmembrane helix</keyword>
<keyword evidence="1" id="KW-0472">Membrane</keyword>
<feature type="transmembrane region" description="Helical" evidence="1">
    <location>
        <begin position="425"/>
        <end position="446"/>
    </location>
</feature>
<dbReference type="OrthoDB" id="9787129at2"/>
<proteinExistence type="predicted"/>
<dbReference type="PANTHER" id="PTHR30354:SF11">
    <property type="entry name" value="PERMEASE"/>
    <property type="match status" value="1"/>
</dbReference>
<reference evidence="2 3" key="1">
    <citation type="submission" date="2016-11" db="EMBL/GenBank/DDBJ databases">
        <authorList>
            <person name="Jaros S."/>
            <person name="Januszkiewicz K."/>
            <person name="Wedrychowicz H."/>
        </authorList>
    </citation>
    <scope>NUCLEOTIDE SEQUENCE [LARGE SCALE GENOMIC DNA]</scope>
    <source>
        <strain evidence="2 3">DSM 21120</strain>
    </source>
</reference>
<dbReference type="Pfam" id="PF02447">
    <property type="entry name" value="GntP_permease"/>
    <property type="match status" value="1"/>
</dbReference>